<keyword evidence="6" id="KW-1185">Reference proteome</keyword>
<evidence type="ECO:0000313" key="6">
    <source>
        <dbReference type="Proteomes" id="UP000198748"/>
    </source>
</evidence>
<dbReference type="Proteomes" id="UP000198748">
    <property type="component" value="Unassembled WGS sequence"/>
</dbReference>
<dbReference type="GO" id="GO:0017003">
    <property type="term" value="P:protein-heme linkage"/>
    <property type="evidence" value="ECO:0007669"/>
    <property type="project" value="InterPro"/>
</dbReference>
<organism evidence="5 6">
    <name type="scientific">Dyadobacter soli</name>
    <dbReference type="NCBI Taxonomy" id="659014"/>
    <lineage>
        <taxon>Bacteria</taxon>
        <taxon>Pseudomonadati</taxon>
        <taxon>Bacteroidota</taxon>
        <taxon>Cytophagia</taxon>
        <taxon>Cytophagales</taxon>
        <taxon>Spirosomataceae</taxon>
        <taxon>Dyadobacter</taxon>
    </lineage>
</organism>
<sequence length="144" mass="15986">MKKIQIFGLVIIAVAIGIIVSTAGDASTYVDFTKAKEMAADGDNESIHVVGKLKKDPTGQILEMEYRPEIDPNLFVFTLVDNNNVEQKVVYKNTKPQDFDKSEQVVVVGKMHDGSFSAEKILMKCPSKYENGKMETTEHTAKES</sequence>
<dbReference type="InterPro" id="IPR004329">
    <property type="entry name" value="CcmE"/>
</dbReference>
<dbReference type="GO" id="GO:0005886">
    <property type="term" value="C:plasma membrane"/>
    <property type="evidence" value="ECO:0007669"/>
    <property type="project" value="InterPro"/>
</dbReference>
<dbReference type="OrthoDB" id="1524250at2"/>
<dbReference type="Gene3D" id="2.40.50.140">
    <property type="entry name" value="Nucleic acid-binding proteins"/>
    <property type="match status" value="1"/>
</dbReference>
<evidence type="ECO:0000313" key="5">
    <source>
        <dbReference type="EMBL" id="SDH03841.1"/>
    </source>
</evidence>
<dbReference type="InterPro" id="IPR012340">
    <property type="entry name" value="NA-bd_OB-fold"/>
</dbReference>
<dbReference type="SUPFAM" id="SSF82093">
    <property type="entry name" value="Heme chaperone CcmE"/>
    <property type="match status" value="1"/>
</dbReference>
<dbReference type="InterPro" id="IPR036127">
    <property type="entry name" value="CcmE-like_sf"/>
</dbReference>
<dbReference type="STRING" id="659014.SAMN04487996_12770"/>
<keyword evidence="2" id="KW-0408">Iron</keyword>
<evidence type="ECO:0000256" key="1">
    <source>
        <dbReference type="ARBA" id="ARBA00004370"/>
    </source>
</evidence>
<dbReference type="GO" id="GO:0017004">
    <property type="term" value="P:cytochrome complex assembly"/>
    <property type="evidence" value="ECO:0007669"/>
    <property type="project" value="UniProtKB-KW"/>
</dbReference>
<dbReference type="RefSeq" id="WP_090157260.1">
    <property type="nucleotide sequence ID" value="NZ_FNAN01000027.1"/>
</dbReference>
<evidence type="ECO:0000256" key="2">
    <source>
        <dbReference type="ARBA" id="ARBA00022617"/>
    </source>
</evidence>
<keyword evidence="4" id="KW-0472">Membrane</keyword>
<evidence type="ECO:0000256" key="3">
    <source>
        <dbReference type="ARBA" id="ARBA00022748"/>
    </source>
</evidence>
<keyword evidence="3" id="KW-0201">Cytochrome c-type biogenesis</keyword>
<dbReference type="GO" id="GO:0020037">
    <property type="term" value="F:heme binding"/>
    <property type="evidence" value="ECO:0007669"/>
    <property type="project" value="InterPro"/>
</dbReference>
<accession>A0A1G7Z524</accession>
<proteinExistence type="predicted"/>
<gene>
    <name evidence="5" type="ORF">SAMN04487996_12770</name>
</gene>
<keyword evidence="2" id="KW-0479">Metal-binding</keyword>
<evidence type="ECO:0000256" key="4">
    <source>
        <dbReference type="ARBA" id="ARBA00023136"/>
    </source>
</evidence>
<dbReference type="AlphaFoldDB" id="A0A1G7Z524"/>
<keyword evidence="2" id="KW-0349">Heme</keyword>
<dbReference type="Pfam" id="PF03100">
    <property type="entry name" value="CcmE"/>
    <property type="match status" value="1"/>
</dbReference>
<reference evidence="6" key="1">
    <citation type="submission" date="2016-10" db="EMBL/GenBank/DDBJ databases">
        <authorList>
            <person name="Varghese N."/>
            <person name="Submissions S."/>
        </authorList>
    </citation>
    <scope>NUCLEOTIDE SEQUENCE [LARGE SCALE GENOMIC DNA]</scope>
    <source>
        <strain evidence="6">DSM 25329</strain>
    </source>
</reference>
<dbReference type="EMBL" id="FNAN01000027">
    <property type="protein sequence ID" value="SDH03841.1"/>
    <property type="molecule type" value="Genomic_DNA"/>
</dbReference>
<comment type="subcellular location">
    <subcellularLocation>
        <location evidence="1">Membrane</location>
    </subcellularLocation>
</comment>
<protein>
    <submittedName>
        <fullName evidence="5">Cytochrome c-type biogenesis protein CcmE</fullName>
    </submittedName>
</protein>
<name>A0A1G7Z524_9BACT</name>